<keyword evidence="5" id="KW-0238">DNA-binding</keyword>
<dbReference type="PANTHER" id="PTHR33471:SF1">
    <property type="entry name" value="OS01G0382700 PROTEIN"/>
    <property type="match status" value="1"/>
</dbReference>
<proteinExistence type="inferred from homology"/>
<sequence length="479" mass="51668">MSSAGSTKGGRGKPKSSKSVSRSQKAGLQFPVGRIARFLKAGKYAERVGAGAPVYLSAVLEYLAAEVLELAGNAARDNKKNRIVPRHIQLAVRNDEELSKLLGAVTIANGGVLPNIHQTLLPKKQGKGKGEPGSASQDFCPLAKEWLLEIMFSVIKSCSGGWNGCLLNVRAVSFDSAVQRSQVLEKVDRELADGNDRKALSLLKDFQGKPGGLRCFGAARQIPQRLYTLDELKLNGIDASSLLSPEDLTLGSIERNLQSAAALGGLSAWYLFHLNQMQILAFVVGLLFIWSVDLVSFGGGVGSLILDTIGHTLSRKYHKRVVQHEAGHFLIAYLLGVLPRGYTLSSLEALRKEGSLNVQAGTSFVDFEFLDEISTGKVSAKMLNKFSCIALAGVATEYLLFGYSEGGLADISKLDGLLKSLGFTQMKADSQVRWTVLNTVLMLRRHEEARSKLADAMSLGKSVGSCIEIIENAIDDNDV</sequence>
<keyword evidence="12" id="KW-1185">Reference proteome</keyword>
<reference evidence="11 12" key="1">
    <citation type="submission" date="2021-07" db="EMBL/GenBank/DDBJ databases">
        <title>The Aristolochia fimbriata genome: insights into angiosperm evolution, floral development and chemical biosynthesis.</title>
        <authorList>
            <person name="Jiao Y."/>
        </authorList>
    </citation>
    <scope>NUCLEOTIDE SEQUENCE [LARGE SCALE GENOMIC DNA]</scope>
    <source>
        <strain evidence="11">IBCAS-2021</strain>
        <tissue evidence="11">Leaf</tissue>
    </source>
</reference>
<gene>
    <name evidence="11" type="ORF">H6P81_002027</name>
</gene>
<dbReference type="Proteomes" id="UP000825729">
    <property type="component" value="Unassembled WGS sequence"/>
</dbReference>
<dbReference type="SUPFAM" id="SSF47113">
    <property type="entry name" value="Histone-fold"/>
    <property type="match status" value="1"/>
</dbReference>
<dbReference type="SUPFAM" id="SSF140990">
    <property type="entry name" value="FtsH protease domain-like"/>
    <property type="match status" value="1"/>
</dbReference>
<evidence type="ECO:0000256" key="4">
    <source>
        <dbReference type="ARBA" id="ARBA00022454"/>
    </source>
</evidence>
<dbReference type="FunFam" id="1.20.58.760:FF:000009">
    <property type="entry name" value="Translation initiation factor 3 subunit I"/>
    <property type="match status" value="1"/>
</dbReference>
<evidence type="ECO:0000313" key="12">
    <source>
        <dbReference type="Proteomes" id="UP000825729"/>
    </source>
</evidence>
<accession>A0AAV7FA66</accession>
<dbReference type="SMART" id="SM00414">
    <property type="entry name" value="H2A"/>
    <property type="match status" value="1"/>
</dbReference>
<dbReference type="GO" id="GO:0005524">
    <property type="term" value="F:ATP binding"/>
    <property type="evidence" value="ECO:0007669"/>
    <property type="project" value="InterPro"/>
</dbReference>
<dbReference type="GO" id="GO:0000786">
    <property type="term" value="C:nucleosome"/>
    <property type="evidence" value="ECO:0007669"/>
    <property type="project" value="UniProtKB-KW"/>
</dbReference>
<comment type="subcellular location">
    <subcellularLocation>
        <location evidence="2">Chromosome</location>
    </subcellularLocation>
    <subcellularLocation>
        <location evidence="1">Nucleus</location>
    </subcellularLocation>
</comment>
<dbReference type="InterPro" id="IPR032454">
    <property type="entry name" value="Histone_H2A_C"/>
</dbReference>
<dbReference type="Pfam" id="PF16211">
    <property type="entry name" value="Histone_H2A_C"/>
    <property type="match status" value="1"/>
</dbReference>
<dbReference type="CDD" id="cd00074">
    <property type="entry name" value="HFD_H2A"/>
    <property type="match status" value="1"/>
</dbReference>
<dbReference type="FunFam" id="1.10.20.10:FF:000009">
    <property type="entry name" value="Histone H2A"/>
    <property type="match status" value="1"/>
</dbReference>
<dbReference type="EMBL" id="JAINDJ010000002">
    <property type="protein sequence ID" value="KAG9457519.1"/>
    <property type="molecule type" value="Genomic_DNA"/>
</dbReference>
<keyword evidence="7" id="KW-0544">Nucleosome core</keyword>
<dbReference type="Gene3D" id="1.20.58.760">
    <property type="entry name" value="Peptidase M41"/>
    <property type="match status" value="1"/>
</dbReference>
<dbReference type="GO" id="GO:0003677">
    <property type="term" value="F:DNA binding"/>
    <property type="evidence" value="ECO:0007669"/>
    <property type="project" value="UniProtKB-KW"/>
</dbReference>
<name>A0AAV7FA66_ARIFI</name>
<evidence type="ECO:0000313" key="11">
    <source>
        <dbReference type="EMBL" id="KAG9457519.1"/>
    </source>
</evidence>
<dbReference type="InterPro" id="IPR009072">
    <property type="entry name" value="Histone-fold"/>
</dbReference>
<evidence type="ECO:0000256" key="1">
    <source>
        <dbReference type="ARBA" id="ARBA00004123"/>
    </source>
</evidence>
<evidence type="ECO:0000256" key="3">
    <source>
        <dbReference type="ARBA" id="ARBA00010691"/>
    </source>
</evidence>
<dbReference type="GO" id="GO:0004176">
    <property type="term" value="F:ATP-dependent peptidase activity"/>
    <property type="evidence" value="ECO:0007669"/>
    <property type="project" value="InterPro"/>
</dbReference>
<dbReference type="GO" id="GO:0004222">
    <property type="term" value="F:metalloendopeptidase activity"/>
    <property type="evidence" value="ECO:0007669"/>
    <property type="project" value="InterPro"/>
</dbReference>
<dbReference type="GO" id="GO:0005634">
    <property type="term" value="C:nucleus"/>
    <property type="evidence" value="ECO:0007669"/>
    <property type="project" value="UniProtKB-SubCell"/>
</dbReference>
<dbReference type="PANTHER" id="PTHR33471">
    <property type="entry name" value="ATP-DEPENDENT ZINC METALLOPROTEASE-RELATED"/>
    <property type="match status" value="1"/>
</dbReference>
<comment type="similarity">
    <text evidence="3">Belongs to the histone H2A family.</text>
</comment>
<dbReference type="GO" id="GO:0030527">
    <property type="term" value="F:structural constituent of chromatin"/>
    <property type="evidence" value="ECO:0007669"/>
    <property type="project" value="InterPro"/>
</dbReference>
<dbReference type="PROSITE" id="PS00046">
    <property type="entry name" value="HISTONE_H2A"/>
    <property type="match status" value="1"/>
</dbReference>
<dbReference type="GO" id="GO:0046982">
    <property type="term" value="F:protein heterodimerization activity"/>
    <property type="evidence" value="ECO:0007669"/>
    <property type="project" value="InterPro"/>
</dbReference>
<feature type="domain" description="Histone H2A C-terminal" evidence="10">
    <location>
        <begin position="96"/>
        <end position="129"/>
    </location>
</feature>
<dbReference type="InterPro" id="IPR032458">
    <property type="entry name" value="Histone_H2A_CS"/>
</dbReference>
<organism evidence="11 12">
    <name type="scientific">Aristolochia fimbriata</name>
    <name type="common">White veined hardy Dutchman's pipe vine</name>
    <dbReference type="NCBI Taxonomy" id="158543"/>
    <lineage>
        <taxon>Eukaryota</taxon>
        <taxon>Viridiplantae</taxon>
        <taxon>Streptophyta</taxon>
        <taxon>Embryophyta</taxon>
        <taxon>Tracheophyta</taxon>
        <taxon>Spermatophyta</taxon>
        <taxon>Magnoliopsida</taxon>
        <taxon>Magnoliidae</taxon>
        <taxon>Piperales</taxon>
        <taxon>Aristolochiaceae</taxon>
        <taxon>Aristolochia</taxon>
    </lineage>
</organism>
<dbReference type="InterPro" id="IPR037219">
    <property type="entry name" value="Peptidase_M41-like"/>
</dbReference>
<protein>
    <recommendedName>
        <fullName evidence="13">Histone H2A</fullName>
    </recommendedName>
</protein>
<evidence type="ECO:0000256" key="6">
    <source>
        <dbReference type="ARBA" id="ARBA00023242"/>
    </source>
</evidence>
<evidence type="ECO:0008006" key="13">
    <source>
        <dbReference type="Google" id="ProtNLM"/>
    </source>
</evidence>
<feature type="region of interest" description="Disordered" evidence="8">
    <location>
        <begin position="1"/>
        <end position="25"/>
    </location>
</feature>
<dbReference type="InterPro" id="IPR007125">
    <property type="entry name" value="H2A/H2B/H3"/>
</dbReference>
<keyword evidence="6" id="KW-0539">Nucleus</keyword>
<dbReference type="Pfam" id="PF00125">
    <property type="entry name" value="Histone"/>
    <property type="match status" value="1"/>
</dbReference>
<evidence type="ECO:0000259" key="9">
    <source>
        <dbReference type="Pfam" id="PF00125"/>
    </source>
</evidence>
<evidence type="ECO:0000256" key="7">
    <source>
        <dbReference type="ARBA" id="ARBA00023269"/>
    </source>
</evidence>
<keyword evidence="4" id="KW-0158">Chromosome</keyword>
<evidence type="ECO:0000256" key="2">
    <source>
        <dbReference type="ARBA" id="ARBA00004286"/>
    </source>
</evidence>
<evidence type="ECO:0000256" key="8">
    <source>
        <dbReference type="SAM" id="MobiDB-lite"/>
    </source>
</evidence>
<dbReference type="InterPro" id="IPR002119">
    <property type="entry name" value="Histone_H2A"/>
</dbReference>
<feature type="domain" description="Core Histone H2A/H2B/H3" evidence="9">
    <location>
        <begin position="14"/>
        <end position="93"/>
    </location>
</feature>
<evidence type="ECO:0000259" key="10">
    <source>
        <dbReference type="Pfam" id="PF16211"/>
    </source>
</evidence>
<dbReference type="PRINTS" id="PR00620">
    <property type="entry name" value="HISTONEH2A"/>
</dbReference>
<dbReference type="AlphaFoldDB" id="A0AAV7FA66"/>
<evidence type="ECO:0000256" key="5">
    <source>
        <dbReference type="ARBA" id="ARBA00023125"/>
    </source>
</evidence>
<comment type="caution">
    <text evidence="11">The sequence shown here is derived from an EMBL/GenBank/DDBJ whole genome shotgun (WGS) entry which is preliminary data.</text>
</comment>
<dbReference type="Gene3D" id="1.10.20.10">
    <property type="entry name" value="Histone, subunit A"/>
    <property type="match status" value="1"/>
</dbReference>
<dbReference type="GO" id="GO:0006508">
    <property type="term" value="P:proteolysis"/>
    <property type="evidence" value="ECO:0007669"/>
    <property type="project" value="InterPro"/>
</dbReference>